<protein>
    <submittedName>
        <fullName evidence="1">Uncharacterized protein</fullName>
    </submittedName>
</protein>
<dbReference type="Proteomes" id="UP001215598">
    <property type="component" value="Unassembled WGS sequence"/>
</dbReference>
<organism evidence="1 2">
    <name type="scientific">Mycena metata</name>
    <dbReference type="NCBI Taxonomy" id="1033252"/>
    <lineage>
        <taxon>Eukaryota</taxon>
        <taxon>Fungi</taxon>
        <taxon>Dikarya</taxon>
        <taxon>Basidiomycota</taxon>
        <taxon>Agaricomycotina</taxon>
        <taxon>Agaricomycetes</taxon>
        <taxon>Agaricomycetidae</taxon>
        <taxon>Agaricales</taxon>
        <taxon>Marasmiineae</taxon>
        <taxon>Mycenaceae</taxon>
        <taxon>Mycena</taxon>
    </lineage>
</organism>
<sequence>MDTPPLLHRPSPNAIALETAREELMLSAERDPMLPKLFWAIDHPQMPQPNRCLVFEIDLSPENMREVMEWEDRQEIPNFATDEELDKKGSFELPPSTPLFSRGKGSINAWDDACQGWLTPAECFPAQAKEDLRKAVDVAMGPKELITLGPPTRDADGNWTGGLAMERGDDRCKPVKAGTRCYTWVNSYQNPRETWSPMALAKVNGAINDSNLMRKNLILAAAPFGMIALNRGPPETIDIIRQHASMLNIPPLGVPGHFGYQTMQVNVAPAVTFESGVSLKDSLGEFGAGHRDKKDSPGRYTAMTMASKLPDTYLLGKFYIPRLGIHFTLRNFDTVNFCGLNVHGGAPPRAPPGEEVQNDAIRLTIIQYPPAAMGDGLGHLAVAAWPGAGGKDTVLKMTAEMQNLDVESRRHRAFTNEANFAQDGQVVNDTRSHVTFMAHLLLLLAIWITNQLPFVYQFRIDSDRFLSAFSFQVDNQGRREAVGPWENGPGFRDPTAVQEGLNDGRNLVSQDIVRSQHKRRWRLHYNNCVRHIPFAVCSGMGYAIDANGVLLEDLEDKFEGVDALGNPIEKGGRPWKKPAVPETPEKARKRAAVKAKKLAEEAALAGVESLGSGKDKKGRRRSSRIDDVQSDVNDFAGRASIWKSEQFAEFQNALSTGDHRAGGFETVRMNPTYLLGSEDIQDETSLFLEDTIESTRVRKDYAAVQSACESLSEDLDTVNLEPHLLKAFLGMINAPTAVETCLHIAQAWGQIRMMYTEEAKAVLALKLQRHSIMHTTFSFWT</sequence>
<keyword evidence="2" id="KW-1185">Reference proteome</keyword>
<evidence type="ECO:0000313" key="1">
    <source>
        <dbReference type="EMBL" id="KAJ7763759.1"/>
    </source>
</evidence>
<reference evidence="1" key="1">
    <citation type="submission" date="2023-03" db="EMBL/GenBank/DDBJ databases">
        <title>Massive genome expansion in bonnet fungi (Mycena s.s.) driven by repeated elements and novel gene families across ecological guilds.</title>
        <authorList>
            <consortium name="Lawrence Berkeley National Laboratory"/>
            <person name="Harder C.B."/>
            <person name="Miyauchi S."/>
            <person name="Viragh M."/>
            <person name="Kuo A."/>
            <person name="Thoen E."/>
            <person name="Andreopoulos B."/>
            <person name="Lu D."/>
            <person name="Skrede I."/>
            <person name="Drula E."/>
            <person name="Henrissat B."/>
            <person name="Morin E."/>
            <person name="Kohler A."/>
            <person name="Barry K."/>
            <person name="LaButti K."/>
            <person name="Morin E."/>
            <person name="Salamov A."/>
            <person name="Lipzen A."/>
            <person name="Mereny Z."/>
            <person name="Hegedus B."/>
            <person name="Baldrian P."/>
            <person name="Stursova M."/>
            <person name="Weitz H."/>
            <person name="Taylor A."/>
            <person name="Grigoriev I.V."/>
            <person name="Nagy L.G."/>
            <person name="Martin F."/>
            <person name="Kauserud H."/>
        </authorList>
    </citation>
    <scope>NUCLEOTIDE SEQUENCE</scope>
    <source>
        <strain evidence="1">CBHHK182m</strain>
    </source>
</reference>
<dbReference type="AlphaFoldDB" id="A0AAD7JFC4"/>
<gene>
    <name evidence="1" type="ORF">B0H16DRAFT_1801109</name>
</gene>
<proteinExistence type="predicted"/>
<comment type="caution">
    <text evidence="1">The sequence shown here is derived from an EMBL/GenBank/DDBJ whole genome shotgun (WGS) entry which is preliminary data.</text>
</comment>
<evidence type="ECO:0000313" key="2">
    <source>
        <dbReference type="Proteomes" id="UP001215598"/>
    </source>
</evidence>
<dbReference type="EMBL" id="JARKIB010000029">
    <property type="protein sequence ID" value="KAJ7763759.1"/>
    <property type="molecule type" value="Genomic_DNA"/>
</dbReference>
<name>A0AAD7JFC4_9AGAR</name>
<accession>A0AAD7JFC4</accession>